<dbReference type="InterPro" id="IPR058530">
    <property type="entry name" value="Baseplate_J-like_C"/>
</dbReference>
<feature type="domain" description="Baseplate J-like central" evidence="3">
    <location>
        <begin position="193"/>
        <end position="287"/>
    </location>
</feature>
<name>A0A5M8F7P2_PSEVE</name>
<accession>A0A5M8F7P2</accession>
<dbReference type="Pfam" id="PF26079">
    <property type="entry name" value="Baseplate_J_C"/>
    <property type="match status" value="1"/>
</dbReference>
<dbReference type="Proteomes" id="UP000323909">
    <property type="component" value="Unassembled WGS sequence"/>
</dbReference>
<dbReference type="RefSeq" id="WP_150054823.1">
    <property type="nucleotide sequence ID" value="NZ_VWXT01000160.1"/>
</dbReference>
<dbReference type="PANTHER" id="PTHR37829">
    <property type="entry name" value="PHAGE-LIKE ELEMENT PBSX PROTEIN XKDT"/>
    <property type="match status" value="1"/>
</dbReference>
<comment type="similarity">
    <text evidence="1">Belongs to the Mu gp47/PBSX XkdT family.</text>
</comment>
<evidence type="ECO:0000259" key="3">
    <source>
        <dbReference type="Pfam" id="PF26078"/>
    </source>
</evidence>
<feature type="domain" description="Baseplate protein J-like barrel" evidence="2">
    <location>
        <begin position="91"/>
        <end position="172"/>
    </location>
</feature>
<feature type="domain" description="Baseplate J-like C-terminal" evidence="4">
    <location>
        <begin position="292"/>
        <end position="374"/>
    </location>
</feature>
<evidence type="ECO:0000313" key="6">
    <source>
        <dbReference type="Proteomes" id="UP000323909"/>
    </source>
</evidence>
<dbReference type="AlphaFoldDB" id="A0A5M8F7P2"/>
<dbReference type="PANTHER" id="PTHR37829:SF3">
    <property type="entry name" value="PROTEIN JAYE-RELATED"/>
    <property type="match status" value="1"/>
</dbReference>
<dbReference type="InterPro" id="IPR052399">
    <property type="entry name" value="Phage_Baseplate_Assmbl_Protein"/>
</dbReference>
<protein>
    <submittedName>
        <fullName evidence="5">Baseplate J/gp47 family protein</fullName>
    </submittedName>
</protein>
<reference evidence="5 6" key="1">
    <citation type="submission" date="2019-09" db="EMBL/GenBank/DDBJ databases">
        <title>Genomic sequencing of 4 copper resistant soil isolates.</title>
        <authorList>
            <person name="Havryliuk O."/>
        </authorList>
    </citation>
    <scope>NUCLEOTIDE SEQUENCE [LARGE SCALE GENOMIC DNA]</scope>
    <source>
        <strain evidence="5 6">UKR4</strain>
    </source>
</reference>
<proteinExistence type="inferred from homology"/>
<dbReference type="InterPro" id="IPR006949">
    <property type="entry name" value="Barrel_Baseplate_J-like"/>
</dbReference>
<dbReference type="EMBL" id="VWXT01000160">
    <property type="protein sequence ID" value="KAA6180848.1"/>
    <property type="molecule type" value="Genomic_DNA"/>
</dbReference>
<organism evidence="5 6">
    <name type="scientific">Pseudomonas veronii</name>
    <dbReference type="NCBI Taxonomy" id="76761"/>
    <lineage>
        <taxon>Bacteria</taxon>
        <taxon>Pseudomonadati</taxon>
        <taxon>Pseudomonadota</taxon>
        <taxon>Gammaproteobacteria</taxon>
        <taxon>Pseudomonadales</taxon>
        <taxon>Pseudomonadaceae</taxon>
        <taxon>Pseudomonas</taxon>
    </lineage>
</organism>
<evidence type="ECO:0000259" key="4">
    <source>
        <dbReference type="Pfam" id="PF26079"/>
    </source>
</evidence>
<comment type="caution">
    <text evidence="5">The sequence shown here is derived from an EMBL/GenBank/DDBJ whole genome shotgun (WGS) entry which is preliminary data.</text>
</comment>
<sequence>MPYTRPTLSDLRAHVAADITSGLPTADGLLRFSNLKITGKAVAGLAHLNYGYLDWIAKQGVPYTSSGEYLEAWAALKKVYRKTATKAVGGVSFRGTPGKIVDVGTQVVRGDSAVFPTLATATVAADGTLILQVSADLAGEAGNTPVGSLMTLDVAIDGVQSAGAVTTAITGGADQEGEESLFARMLDAYQNTPNGGSRGDYPSWAKEVSGVTRAWCAPNAFGTGSVVVYTMLDDANAVHGGFPQGTNGVSTKDNRATAGNRASGDQLIVANSIFDQQPVTAMVYSCAPIAAPINFTITGLSSASTATRSAVAAAITEVFFEQGAPLSDGSFVGLSDIDSAIAAISATKGFVITSPIANITNIIGYLPTLGTITYG</sequence>
<evidence type="ECO:0000256" key="1">
    <source>
        <dbReference type="ARBA" id="ARBA00038087"/>
    </source>
</evidence>
<evidence type="ECO:0000313" key="5">
    <source>
        <dbReference type="EMBL" id="KAA6180848.1"/>
    </source>
</evidence>
<evidence type="ECO:0000259" key="2">
    <source>
        <dbReference type="Pfam" id="PF04865"/>
    </source>
</evidence>
<gene>
    <name evidence="5" type="ORF">F3K53_11635</name>
</gene>
<dbReference type="Pfam" id="PF04865">
    <property type="entry name" value="Baseplate_J"/>
    <property type="match status" value="1"/>
</dbReference>
<dbReference type="InterPro" id="IPR058531">
    <property type="entry name" value="Baseplate_J_M"/>
</dbReference>
<dbReference type="Pfam" id="PF26078">
    <property type="entry name" value="Baseplate_J_M"/>
    <property type="match status" value="1"/>
</dbReference>